<dbReference type="Proteomes" id="UP001157440">
    <property type="component" value="Unassembled WGS sequence"/>
</dbReference>
<dbReference type="RefSeq" id="WP_238195295.1">
    <property type="nucleotide sequence ID" value="NZ_BPQZ01000004.1"/>
</dbReference>
<keyword evidence="4" id="KW-0812">Transmembrane</keyword>
<dbReference type="EMBL" id="BSPL01000023">
    <property type="protein sequence ID" value="GLS72396.1"/>
    <property type="molecule type" value="Genomic_DNA"/>
</dbReference>
<feature type="domain" description="Ketoreductase" evidence="5">
    <location>
        <begin position="13"/>
        <end position="199"/>
    </location>
</feature>
<evidence type="ECO:0000313" key="7">
    <source>
        <dbReference type="Proteomes" id="UP001157440"/>
    </source>
</evidence>
<dbReference type="PRINTS" id="PR00080">
    <property type="entry name" value="SDRFAMILY"/>
</dbReference>
<evidence type="ECO:0000256" key="3">
    <source>
        <dbReference type="RuleBase" id="RU000363"/>
    </source>
</evidence>
<evidence type="ECO:0000259" key="5">
    <source>
        <dbReference type="SMART" id="SM00822"/>
    </source>
</evidence>
<dbReference type="Pfam" id="PF00106">
    <property type="entry name" value="adh_short"/>
    <property type="match status" value="1"/>
</dbReference>
<dbReference type="InterPro" id="IPR020904">
    <property type="entry name" value="Sc_DH/Rdtase_CS"/>
</dbReference>
<dbReference type="PRINTS" id="PR00081">
    <property type="entry name" value="GDHRDH"/>
</dbReference>
<dbReference type="InterPro" id="IPR057326">
    <property type="entry name" value="KR_dom"/>
</dbReference>
<evidence type="ECO:0000256" key="1">
    <source>
        <dbReference type="ARBA" id="ARBA00006484"/>
    </source>
</evidence>
<dbReference type="InterPro" id="IPR036291">
    <property type="entry name" value="NAD(P)-bd_dom_sf"/>
</dbReference>
<dbReference type="GO" id="GO:0016491">
    <property type="term" value="F:oxidoreductase activity"/>
    <property type="evidence" value="ECO:0007669"/>
    <property type="project" value="UniProtKB-KW"/>
</dbReference>
<gene>
    <name evidence="6" type="ORF">GCM10007890_44110</name>
</gene>
<dbReference type="PANTHER" id="PTHR44196:SF1">
    <property type="entry name" value="DEHYDROGENASE_REDUCTASE SDR FAMILY MEMBER 7B"/>
    <property type="match status" value="1"/>
</dbReference>
<feature type="transmembrane region" description="Helical" evidence="4">
    <location>
        <begin position="316"/>
        <end position="338"/>
    </location>
</feature>
<reference evidence="7" key="1">
    <citation type="journal article" date="2019" name="Int. J. Syst. Evol. Microbiol.">
        <title>The Global Catalogue of Microorganisms (GCM) 10K type strain sequencing project: providing services to taxonomists for standard genome sequencing and annotation.</title>
        <authorList>
            <consortium name="The Broad Institute Genomics Platform"/>
            <consortium name="The Broad Institute Genome Sequencing Center for Infectious Disease"/>
            <person name="Wu L."/>
            <person name="Ma J."/>
        </authorList>
    </citation>
    <scope>NUCLEOTIDE SEQUENCE [LARGE SCALE GENOMIC DNA]</scope>
    <source>
        <strain evidence="7">NBRC 103632</strain>
    </source>
</reference>
<dbReference type="InterPro" id="IPR002347">
    <property type="entry name" value="SDR_fam"/>
</dbReference>
<accession>A0AA37TEC4</accession>
<comment type="similarity">
    <text evidence="1 3">Belongs to the short-chain dehydrogenases/reductases (SDR) family.</text>
</comment>
<keyword evidence="4" id="KW-0472">Membrane</keyword>
<dbReference type="NCBIfam" id="NF005495">
    <property type="entry name" value="PRK07109.1"/>
    <property type="match status" value="1"/>
</dbReference>
<sequence>MYDGVSATSGTQPVVVVTGASAGVGRAVAVAFARRGWSVGLIARGRDRLESASREVERAGGRAIVLQADVSDAEALEAAAAQVVGAFGRIDFWVNSAMVTVYAPVAAISPEEVKRVTEVTYLGQVYGTLAALQHMRRRNRGTIVQIGSALAYRSIPLQSAYCAAKAAVRGFTDSLRSELLHERSRIRLTMVQLPAVNTPQFAWARSHLPQRLQPVPPIHNPAPVAEAIVRAAIEAPRELWVGGPTIQAVLGNMAAPRVLDRLMARRAWTGQMTGEAAYPRPDNLFEAPAGDPGAEGRFGEQSRSRVFSISETSARILIAAFALSSAAGLTALGYRFGVDRRRHAPTRRLPEREQAARLVG</sequence>
<dbReference type="SMART" id="SM00822">
    <property type="entry name" value="PKS_KR"/>
    <property type="match status" value="1"/>
</dbReference>
<protein>
    <submittedName>
        <fullName evidence="6">Short-chain dehydrogenase</fullName>
    </submittedName>
</protein>
<proteinExistence type="inferred from homology"/>
<dbReference type="PANTHER" id="PTHR44196">
    <property type="entry name" value="DEHYDROGENASE/REDUCTASE SDR FAMILY MEMBER 7B"/>
    <property type="match status" value="1"/>
</dbReference>
<dbReference type="GO" id="GO:0016020">
    <property type="term" value="C:membrane"/>
    <property type="evidence" value="ECO:0007669"/>
    <property type="project" value="TreeGrafter"/>
</dbReference>
<evidence type="ECO:0000313" key="6">
    <source>
        <dbReference type="EMBL" id="GLS72396.1"/>
    </source>
</evidence>
<keyword evidence="4" id="KW-1133">Transmembrane helix</keyword>
<evidence type="ECO:0000256" key="4">
    <source>
        <dbReference type="SAM" id="Phobius"/>
    </source>
</evidence>
<comment type="caution">
    <text evidence="6">The sequence shown here is derived from an EMBL/GenBank/DDBJ whole genome shotgun (WGS) entry which is preliminary data.</text>
</comment>
<keyword evidence="2" id="KW-0560">Oxidoreductase</keyword>
<evidence type="ECO:0000256" key="2">
    <source>
        <dbReference type="ARBA" id="ARBA00023002"/>
    </source>
</evidence>
<dbReference type="Gene3D" id="3.40.50.720">
    <property type="entry name" value="NAD(P)-binding Rossmann-like Domain"/>
    <property type="match status" value="1"/>
</dbReference>
<dbReference type="AlphaFoldDB" id="A0AA37TEC4"/>
<keyword evidence="7" id="KW-1185">Reference proteome</keyword>
<dbReference type="PROSITE" id="PS00061">
    <property type="entry name" value="ADH_SHORT"/>
    <property type="match status" value="1"/>
</dbReference>
<organism evidence="6 7">
    <name type="scientific">Methylobacterium tardum</name>
    <dbReference type="NCBI Taxonomy" id="374432"/>
    <lineage>
        <taxon>Bacteria</taxon>
        <taxon>Pseudomonadati</taxon>
        <taxon>Pseudomonadota</taxon>
        <taxon>Alphaproteobacteria</taxon>
        <taxon>Hyphomicrobiales</taxon>
        <taxon>Methylobacteriaceae</taxon>
        <taxon>Methylobacterium</taxon>
    </lineage>
</organism>
<dbReference type="SUPFAM" id="SSF51735">
    <property type="entry name" value="NAD(P)-binding Rossmann-fold domains"/>
    <property type="match status" value="1"/>
</dbReference>
<name>A0AA37TEC4_9HYPH</name>